<feature type="region of interest" description="Disordered" evidence="5">
    <location>
        <begin position="371"/>
        <end position="391"/>
    </location>
</feature>
<feature type="transmembrane region" description="Helical" evidence="6">
    <location>
        <begin position="151"/>
        <end position="169"/>
    </location>
</feature>
<evidence type="ECO:0000313" key="8">
    <source>
        <dbReference type="EMBL" id="AHI23686.1"/>
    </source>
</evidence>
<comment type="subcellular location">
    <subcellularLocation>
        <location evidence="1">Membrane</location>
        <topology evidence="1">Multi-pass membrane protein</topology>
    </subcellularLocation>
</comment>
<keyword evidence="3 6" id="KW-1133">Transmembrane helix</keyword>
<feature type="domain" description="Integral membrane bound transporter" evidence="7">
    <location>
        <begin position="43"/>
        <end position="165"/>
    </location>
</feature>
<evidence type="ECO:0000313" key="9">
    <source>
        <dbReference type="Proteomes" id="UP000019222"/>
    </source>
</evidence>
<keyword evidence="9" id="KW-1185">Reference proteome</keyword>
<dbReference type="KEGG" id="cvt:B843_11540"/>
<proteinExistence type="predicted"/>
<evidence type="ECO:0000256" key="6">
    <source>
        <dbReference type="SAM" id="Phobius"/>
    </source>
</evidence>
<organism evidence="8 9">
    <name type="scientific">Corynebacterium vitaeruminis DSM 20294</name>
    <dbReference type="NCBI Taxonomy" id="1224164"/>
    <lineage>
        <taxon>Bacteria</taxon>
        <taxon>Bacillati</taxon>
        <taxon>Actinomycetota</taxon>
        <taxon>Actinomycetes</taxon>
        <taxon>Mycobacteriales</taxon>
        <taxon>Corynebacteriaceae</taxon>
        <taxon>Corynebacterium</taxon>
    </lineage>
</organism>
<dbReference type="RefSeq" id="WP_025253671.1">
    <property type="nucleotide sequence ID" value="NZ_CP004353.1"/>
</dbReference>
<feature type="transmembrane region" description="Helical" evidence="6">
    <location>
        <begin position="104"/>
        <end position="120"/>
    </location>
</feature>
<keyword evidence="4 6" id="KW-0472">Membrane</keyword>
<evidence type="ECO:0000259" key="7">
    <source>
        <dbReference type="Pfam" id="PF13515"/>
    </source>
</evidence>
<dbReference type="GO" id="GO:0016020">
    <property type="term" value="C:membrane"/>
    <property type="evidence" value="ECO:0007669"/>
    <property type="project" value="UniProtKB-SubCell"/>
</dbReference>
<evidence type="ECO:0000256" key="3">
    <source>
        <dbReference type="ARBA" id="ARBA00022989"/>
    </source>
</evidence>
<evidence type="ECO:0000256" key="4">
    <source>
        <dbReference type="ARBA" id="ARBA00023136"/>
    </source>
</evidence>
<dbReference type="Pfam" id="PF13515">
    <property type="entry name" value="FUSC_2"/>
    <property type="match status" value="1"/>
</dbReference>
<dbReference type="STRING" id="1224164.B843_11540"/>
<dbReference type="PATRIC" id="fig|1224164.3.peg.2325"/>
<dbReference type="eggNOG" id="COG4129">
    <property type="taxonomic scope" value="Bacteria"/>
</dbReference>
<dbReference type="HOGENOM" id="CLU_046662_0_0_11"/>
<feature type="transmembrane region" description="Helical" evidence="6">
    <location>
        <begin position="57"/>
        <end position="72"/>
    </location>
</feature>
<dbReference type="AlphaFoldDB" id="W5Y354"/>
<feature type="transmembrane region" description="Helical" evidence="6">
    <location>
        <begin position="79"/>
        <end position="98"/>
    </location>
</feature>
<reference evidence="8 9" key="1">
    <citation type="submission" date="2013-02" db="EMBL/GenBank/DDBJ databases">
        <title>The complete genome sequence of Corynebacterium vitaeruminis DSM 20294.</title>
        <authorList>
            <person name="Ruckert C."/>
            <person name="Albersmeier A."/>
            <person name="Kalinowski J."/>
        </authorList>
    </citation>
    <scope>NUCLEOTIDE SEQUENCE [LARGE SCALE GENOMIC DNA]</scope>
    <source>
        <strain evidence="9">ATCC 10234</strain>
    </source>
</reference>
<name>W5Y354_9CORY</name>
<keyword evidence="2 6" id="KW-0812">Transmembrane</keyword>
<sequence length="391" mass="41592">MATKTSATLRQLKELEGQLNSRSLRVRRNFVSIVQGSLSAGIAFWFTHTLLGHERPFFAPMAAVIILGLSSGNRIRRAFELSIGCTLGIGVGDLLIHGIGSGDWQIALAVFVSLLIASFLSTSQLLINQVAVGSILIATIIPPGTSGTYERMFDAVVGCTVGLLVMAMIPQSPLAGGRREVARVLKIAQGVLADVADALAAHDAEAIHTALVEVRGSQGAINAMLLEAKSSKENAALSPLLWASKHRVRSFVRILPAVDNVVRNTRVLARRAEVLTQDGEKVSDDQIEIINELSDAVGLLAEVYLKEAPVDEAVAIPELTRKLRYLGARCTLDVAEGGVLSAQVILAQSRSIIVDLLQVCGMSRESAAAALAPTTKTPAFPPEVVEKPESD</sequence>
<dbReference type="InterPro" id="IPR049453">
    <property type="entry name" value="Memb_transporter_dom"/>
</dbReference>
<evidence type="ECO:0000256" key="2">
    <source>
        <dbReference type="ARBA" id="ARBA00022692"/>
    </source>
</evidence>
<feature type="transmembrane region" description="Helical" evidence="6">
    <location>
        <begin position="30"/>
        <end position="51"/>
    </location>
</feature>
<protein>
    <recommendedName>
        <fullName evidence="7">Integral membrane bound transporter domain-containing protein</fullName>
    </recommendedName>
</protein>
<accession>W5Y354</accession>
<evidence type="ECO:0000256" key="5">
    <source>
        <dbReference type="SAM" id="MobiDB-lite"/>
    </source>
</evidence>
<dbReference type="Proteomes" id="UP000019222">
    <property type="component" value="Chromosome"/>
</dbReference>
<gene>
    <name evidence="8" type="ORF">B843_11540</name>
</gene>
<dbReference type="EMBL" id="CP004353">
    <property type="protein sequence ID" value="AHI23686.1"/>
    <property type="molecule type" value="Genomic_DNA"/>
</dbReference>
<evidence type="ECO:0000256" key="1">
    <source>
        <dbReference type="ARBA" id="ARBA00004141"/>
    </source>
</evidence>